<dbReference type="Pfam" id="PF02368">
    <property type="entry name" value="Big_2"/>
    <property type="match status" value="1"/>
</dbReference>
<proteinExistence type="predicted"/>
<dbReference type="SMART" id="SM00635">
    <property type="entry name" value="BID_2"/>
    <property type="match status" value="1"/>
</dbReference>
<reference evidence="6" key="1">
    <citation type="submission" date="2022-10" db="EMBL/GenBank/DDBJ databases">
        <title>Comparative genomics and taxonomic characterization of three novel marine species of genus Reichenbachiella exhibiting antioxidant and polysaccharide degradation activities.</title>
        <authorList>
            <person name="Muhammad N."/>
            <person name="Lee Y.-J."/>
            <person name="Ko J."/>
            <person name="Kim S.-G."/>
        </authorList>
    </citation>
    <scope>NUCLEOTIDE SEQUENCE</scope>
    <source>
        <strain evidence="6">Wsw4-B4</strain>
    </source>
</reference>
<dbReference type="InterPro" id="IPR011050">
    <property type="entry name" value="Pectin_lyase_fold/virulence"/>
</dbReference>
<evidence type="ECO:0000259" key="5">
    <source>
        <dbReference type="SMART" id="SM00635"/>
    </source>
</evidence>
<feature type="signal peptide" evidence="4">
    <location>
        <begin position="1"/>
        <end position="20"/>
    </location>
</feature>
<evidence type="ECO:0000256" key="3">
    <source>
        <dbReference type="ARBA" id="ARBA00022729"/>
    </source>
</evidence>
<evidence type="ECO:0000313" key="6">
    <source>
        <dbReference type="EMBL" id="UXX79061.1"/>
    </source>
</evidence>
<dbReference type="InterPro" id="IPR026444">
    <property type="entry name" value="Secre_tail"/>
</dbReference>
<evidence type="ECO:0000256" key="1">
    <source>
        <dbReference type="ARBA" id="ARBA00004613"/>
    </source>
</evidence>
<dbReference type="InterPro" id="IPR055372">
    <property type="entry name" value="CBM96"/>
</dbReference>
<keyword evidence="3 4" id="KW-0732">Signal</keyword>
<comment type="subcellular location">
    <subcellularLocation>
        <location evidence="1">Secreted</location>
    </subcellularLocation>
</comment>
<organism evidence="6 7">
    <name type="scientific">Reichenbachiella carrageenanivorans</name>
    <dbReference type="NCBI Taxonomy" id="2979869"/>
    <lineage>
        <taxon>Bacteria</taxon>
        <taxon>Pseudomonadati</taxon>
        <taxon>Bacteroidota</taxon>
        <taxon>Cytophagia</taxon>
        <taxon>Cytophagales</taxon>
        <taxon>Reichenbachiellaceae</taxon>
        <taxon>Reichenbachiella</taxon>
    </lineage>
</organism>
<protein>
    <submittedName>
        <fullName evidence="6">Ig-like domain-containing protein</fullName>
    </submittedName>
</protein>
<dbReference type="Pfam" id="PF24517">
    <property type="entry name" value="CBM96"/>
    <property type="match status" value="1"/>
</dbReference>
<accession>A0ABY6CYR1</accession>
<feature type="domain" description="BIG2" evidence="5">
    <location>
        <begin position="404"/>
        <end position="481"/>
    </location>
</feature>
<dbReference type="InterPro" id="IPR008964">
    <property type="entry name" value="Invasin/intimin_cell_adhesion"/>
</dbReference>
<dbReference type="Pfam" id="PF18962">
    <property type="entry name" value="Por_Secre_tail"/>
    <property type="match status" value="1"/>
</dbReference>
<keyword evidence="2" id="KW-0964">Secreted</keyword>
<evidence type="ECO:0000256" key="4">
    <source>
        <dbReference type="SAM" id="SignalP"/>
    </source>
</evidence>
<evidence type="ECO:0000313" key="7">
    <source>
        <dbReference type="Proteomes" id="UP001062165"/>
    </source>
</evidence>
<dbReference type="Proteomes" id="UP001062165">
    <property type="component" value="Chromosome"/>
</dbReference>
<dbReference type="InterPro" id="IPR003343">
    <property type="entry name" value="Big_2"/>
</dbReference>
<dbReference type="NCBIfam" id="TIGR04183">
    <property type="entry name" value="Por_Secre_tail"/>
    <property type="match status" value="1"/>
</dbReference>
<gene>
    <name evidence="6" type="ORF">N7E81_17035</name>
</gene>
<feature type="chain" id="PRO_5047312450" evidence="4">
    <location>
        <begin position="21"/>
        <end position="887"/>
    </location>
</feature>
<sequence length="887" mass="93880">MMKKLLYVLMMNLLVFTSQAQLRVGDPGVTVDQSKFDTDYPQMNRWANAGVRGGIPFISSFDKTASMNAGNSSAINAAITSLSNSLSSGETGLLTLNNGTYTINGTVNMKSNVSIIGQSRNGVICNITMSSNDAFLFNNVSNCGIYKLTIQGSWGQPIYNWNYSLDENREFTNTNVSVRLKGGTEDCWLDKVTILNSAKDPLRCPADHNTFRDLIVDGCKRKAGGAEGYFFIQGRDNLITGCQITHLRHISLQGGNVEYNVLYDNDFHQEVSYHSGDNGNNLVEYNRITLPYDMPPVAPGDADAVTPVEARNNLPVYFALMGPWSSMHTNSANPNFAFRNDCVQNNHNHGSSTPWSDDTKVYVGPLKKGLSIQERIDNFPANGKGVPSGGTLYAVNLGGSTSVSVTGVSVSPSSKTIQVGATTTLSETVSPTNATNKTVTWSSSNTSVATVNSNGVVTGVSAGSATITVKTNDGNKTDTSAITVTSGGSSGGTTHTETFGNLTLDGWGTETYTGDGGFVWNVNAKGASGNIDSSKGIYFNTGSTGVVSNAIAGGISSFSVKCKDLWSSGVQRTIQLLVNGTVVGSMNHTGSSVYTFSVNNINITGSVTIGLKNASSGSGNNSIAIDDISWTTYAGSTSTPVTTTFTPTNDAYLQGTSLNNNTLIRVESGNRVGYLKYDLSSVNGTITEAKLKLKCNGDGGNGNVNIDLGNSNNWTETNLSSGNKPTSSALLGSNNSSYVVGTTYTWDLNASALSAGGNVSFIVTQTSGNDAAFASKENTATAPQLEITYTPASGARTSETPVGESLNTVSVVAFPNPFTDQIKVNFGAAPVREVGLVDINGRVVFKQTIVSGQQELEINNLNIENGIYLLRLVGEETQTFKVRKFSE</sequence>
<dbReference type="SUPFAM" id="SSF49373">
    <property type="entry name" value="Invasin/intimin cell-adhesion fragments"/>
    <property type="match status" value="1"/>
</dbReference>
<dbReference type="EMBL" id="CP106735">
    <property type="protein sequence ID" value="UXX79061.1"/>
    <property type="molecule type" value="Genomic_DNA"/>
</dbReference>
<dbReference type="SUPFAM" id="SSF51126">
    <property type="entry name" value="Pectin lyase-like"/>
    <property type="match status" value="1"/>
</dbReference>
<dbReference type="Gene3D" id="2.60.40.1080">
    <property type="match status" value="1"/>
</dbReference>
<keyword evidence="7" id="KW-1185">Reference proteome</keyword>
<name>A0ABY6CYR1_9BACT</name>
<evidence type="ECO:0000256" key="2">
    <source>
        <dbReference type="ARBA" id="ARBA00022525"/>
    </source>
</evidence>
<dbReference type="RefSeq" id="WP_263050804.1">
    <property type="nucleotide sequence ID" value="NZ_CP106735.1"/>
</dbReference>